<dbReference type="AlphaFoldDB" id="A0A1X0Y8K1"/>
<dbReference type="EMBL" id="MZZM01000015">
    <property type="protein sequence ID" value="ORJ61488.1"/>
    <property type="molecule type" value="Genomic_DNA"/>
</dbReference>
<keyword evidence="2" id="KW-1185">Reference proteome</keyword>
<comment type="caution">
    <text evidence="1">The sequence shown here is derived from an EMBL/GenBank/DDBJ whole genome shotgun (WGS) entry which is preliminary data.</text>
</comment>
<protein>
    <recommendedName>
        <fullName evidence="3">DUF2694 domain-containing protein</fullName>
    </recommendedName>
</protein>
<dbReference type="RefSeq" id="WP_084949692.1">
    <property type="nucleotide sequence ID" value="NZ_MZZM01000015.1"/>
</dbReference>
<name>A0A1X0Y8K1_MYCSI</name>
<dbReference type="Proteomes" id="UP000193040">
    <property type="component" value="Unassembled WGS sequence"/>
</dbReference>
<dbReference type="STRING" id="1784.VC42_20170"/>
<gene>
    <name evidence="1" type="ORF">B5M45_09990</name>
</gene>
<evidence type="ECO:0000313" key="2">
    <source>
        <dbReference type="Proteomes" id="UP000193040"/>
    </source>
</evidence>
<reference evidence="1 2" key="1">
    <citation type="submission" date="2017-03" db="EMBL/GenBank/DDBJ databases">
        <title>Genomic insights into Mycobacterium simiae human colonization.</title>
        <authorList>
            <person name="Steffani J.L."/>
            <person name="Brunck M.E."/>
            <person name="Cruz E."/>
            <person name="Montiel R."/>
            <person name="Barona F."/>
        </authorList>
    </citation>
    <scope>NUCLEOTIDE SEQUENCE [LARGE SCALE GENOMIC DNA]</scope>
    <source>
        <strain evidence="1 2">MsiGto</strain>
    </source>
</reference>
<sequence>MDRSLSCHSGGIAVRTTERGLPIALKLDQRELSKPPGQLARDILLLCQLSARRMQVARRRDLVAGGVDPSVIRGLDLSTFEALADAEAELRGADDDCAPDTWMTRI</sequence>
<evidence type="ECO:0000313" key="1">
    <source>
        <dbReference type="EMBL" id="ORJ61488.1"/>
    </source>
</evidence>
<evidence type="ECO:0008006" key="3">
    <source>
        <dbReference type="Google" id="ProtNLM"/>
    </source>
</evidence>
<organism evidence="1 2">
    <name type="scientific">Mycobacterium simiae</name>
    <name type="common">Mycobacterium habana</name>
    <dbReference type="NCBI Taxonomy" id="1784"/>
    <lineage>
        <taxon>Bacteria</taxon>
        <taxon>Bacillati</taxon>
        <taxon>Actinomycetota</taxon>
        <taxon>Actinomycetes</taxon>
        <taxon>Mycobacteriales</taxon>
        <taxon>Mycobacteriaceae</taxon>
        <taxon>Mycobacterium</taxon>
        <taxon>Mycobacterium simiae complex</taxon>
    </lineage>
</organism>
<accession>A0A1X0Y8K1</accession>
<proteinExistence type="predicted"/>